<dbReference type="EMBL" id="JBBJBU010000009">
    <property type="protein sequence ID" value="KAK7204007.1"/>
    <property type="molecule type" value="Genomic_DNA"/>
</dbReference>
<sequence>MSGKKTDSTDSAQQPWAGTRFTFRQTSARTSTSTSAFHLSSQSTTDEAILSPRSHSLLNTTLPRHSLLSLSDACAMDLDRVAAPRLITLDSNNSKDDHSDIYEQARRLKKRRIQSDHHQHTPARKSTRRTRQTQSTSTSAPSEEVYTGSPTSFLAFTDPVPSPSSSSLTAPAKLAALSSSPRKRKADDMLRDTLTNTSPRKPHPPRPATSKPSHPALLVIHVDTDEEMGDGDGDSNSNGDGDGDVSMGIADERAASSNAMMTRVASELVDPELLVAVFGY</sequence>
<evidence type="ECO:0000256" key="1">
    <source>
        <dbReference type="SAM" id="MobiDB-lite"/>
    </source>
</evidence>
<evidence type="ECO:0000313" key="2">
    <source>
        <dbReference type="EMBL" id="KAK7204007.1"/>
    </source>
</evidence>
<feature type="compositionally biased region" description="Acidic residues" evidence="1">
    <location>
        <begin position="224"/>
        <end position="233"/>
    </location>
</feature>
<feature type="region of interest" description="Disordered" evidence="1">
    <location>
        <begin position="110"/>
        <end position="248"/>
    </location>
</feature>
<organism evidence="2 3">
    <name type="scientific">Myxozyma melibiosi</name>
    <dbReference type="NCBI Taxonomy" id="54550"/>
    <lineage>
        <taxon>Eukaryota</taxon>
        <taxon>Fungi</taxon>
        <taxon>Dikarya</taxon>
        <taxon>Ascomycota</taxon>
        <taxon>Saccharomycotina</taxon>
        <taxon>Lipomycetes</taxon>
        <taxon>Lipomycetales</taxon>
        <taxon>Lipomycetaceae</taxon>
        <taxon>Myxozyma</taxon>
    </lineage>
</organism>
<dbReference type="Proteomes" id="UP001498771">
    <property type="component" value="Unassembled WGS sequence"/>
</dbReference>
<protein>
    <submittedName>
        <fullName evidence="2">Uncharacterized protein</fullName>
    </submittedName>
</protein>
<feature type="region of interest" description="Disordered" evidence="1">
    <location>
        <begin position="1"/>
        <end position="47"/>
    </location>
</feature>
<evidence type="ECO:0000313" key="3">
    <source>
        <dbReference type="Proteomes" id="UP001498771"/>
    </source>
</evidence>
<gene>
    <name evidence="2" type="ORF">BZA70DRAFT_281272</name>
</gene>
<proteinExistence type="predicted"/>
<keyword evidence="3" id="KW-1185">Reference proteome</keyword>
<feature type="compositionally biased region" description="Basic residues" evidence="1">
    <location>
        <begin position="120"/>
        <end position="131"/>
    </location>
</feature>
<dbReference type="GeneID" id="90038605"/>
<comment type="caution">
    <text evidence="2">The sequence shown here is derived from an EMBL/GenBank/DDBJ whole genome shotgun (WGS) entry which is preliminary data.</text>
</comment>
<accession>A0ABR1F2E1</accession>
<reference evidence="2 3" key="1">
    <citation type="submission" date="2024-03" db="EMBL/GenBank/DDBJ databases">
        <title>Genome-scale model development and genomic sequencing of the oleaginous clade Lipomyces.</title>
        <authorList>
            <consortium name="Lawrence Berkeley National Laboratory"/>
            <person name="Czajka J.J."/>
            <person name="Han Y."/>
            <person name="Kim J."/>
            <person name="Mondo S.J."/>
            <person name="Hofstad B.A."/>
            <person name="Robles A."/>
            <person name="Haridas S."/>
            <person name="Riley R."/>
            <person name="LaButti K."/>
            <person name="Pangilinan J."/>
            <person name="Andreopoulos W."/>
            <person name="Lipzen A."/>
            <person name="Yan J."/>
            <person name="Wang M."/>
            <person name="Ng V."/>
            <person name="Grigoriev I.V."/>
            <person name="Spatafora J.W."/>
            <person name="Magnuson J.K."/>
            <person name="Baker S.E."/>
            <person name="Pomraning K.R."/>
        </authorList>
    </citation>
    <scope>NUCLEOTIDE SEQUENCE [LARGE SCALE GENOMIC DNA]</scope>
    <source>
        <strain evidence="2 3">Phaff 52-87</strain>
    </source>
</reference>
<feature type="compositionally biased region" description="Low complexity" evidence="1">
    <location>
        <begin position="163"/>
        <end position="180"/>
    </location>
</feature>
<dbReference type="RefSeq" id="XP_064767040.1">
    <property type="nucleotide sequence ID" value="XM_064913093.1"/>
</dbReference>
<name>A0ABR1F2E1_9ASCO</name>
<feature type="compositionally biased region" description="Low complexity" evidence="1">
    <location>
        <begin position="19"/>
        <end position="37"/>
    </location>
</feature>